<dbReference type="Proteomes" id="UP000233469">
    <property type="component" value="Unassembled WGS sequence"/>
</dbReference>
<reference evidence="2 3" key="2">
    <citation type="submission" date="2017-10" db="EMBL/GenBank/DDBJ databases">
        <title>Extensive intraspecific genome diversity in a model arbuscular mycorrhizal fungus.</title>
        <authorList>
            <person name="Chen E.C.H."/>
            <person name="Morin E."/>
            <person name="Baudet D."/>
            <person name="Noel J."/>
            <person name="Ndikumana S."/>
            <person name="Charron P."/>
            <person name="St-Onge C."/>
            <person name="Giorgi J."/>
            <person name="Grigoriev I.V."/>
            <person name="Roux C."/>
            <person name="Martin F.M."/>
            <person name="Corradi N."/>
        </authorList>
    </citation>
    <scope>NUCLEOTIDE SEQUENCE [LARGE SCALE GENOMIC DNA]</scope>
    <source>
        <strain evidence="2 3">C2</strain>
    </source>
</reference>
<accession>A0A2N1N8Y7</accession>
<comment type="caution">
    <text evidence="2">The sequence shown here is derived from an EMBL/GenBank/DDBJ whole genome shotgun (WGS) entry which is preliminary data.</text>
</comment>
<sequence>MGISDFQGSEGSSKSGRKGETIDNGSDKRCSSDKKEIFRSDSDKLQGLHGYSLDKLSNEVIHPLVKPEELVEIVDNLRRDNQPRDPKKKDKDKKEQCIECLALKYVVTEKDVITHHLVINELAAKNVILRFIPYNSNRVPSKAEVKDFDTNNEKMKARLAREDKTKIVEVL</sequence>
<dbReference type="EMBL" id="LLXL01000623">
    <property type="protein sequence ID" value="PKK70385.1"/>
    <property type="molecule type" value="Genomic_DNA"/>
</dbReference>
<dbReference type="AlphaFoldDB" id="A0A2N1N8Y7"/>
<feature type="region of interest" description="Disordered" evidence="1">
    <location>
        <begin position="1"/>
        <end position="36"/>
    </location>
</feature>
<evidence type="ECO:0000256" key="1">
    <source>
        <dbReference type="SAM" id="MobiDB-lite"/>
    </source>
</evidence>
<feature type="compositionally biased region" description="Basic and acidic residues" evidence="1">
    <location>
        <begin position="17"/>
        <end position="36"/>
    </location>
</feature>
<organism evidence="2 3">
    <name type="scientific">Rhizophagus irregularis</name>
    <dbReference type="NCBI Taxonomy" id="588596"/>
    <lineage>
        <taxon>Eukaryota</taxon>
        <taxon>Fungi</taxon>
        <taxon>Fungi incertae sedis</taxon>
        <taxon>Mucoromycota</taxon>
        <taxon>Glomeromycotina</taxon>
        <taxon>Glomeromycetes</taxon>
        <taxon>Glomerales</taxon>
        <taxon>Glomeraceae</taxon>
        <taxon>Rhizophagus</taxon>
    </lineage>
</organism>
<evidence type="ECO:0000313" key="2">
    <source>
        <dbReference type="EMBL" id="PKK70385.1"/>
    </source>
</evidence>
<reference evidence="2 3" key="1">
    <citation type="submission" date="2016-04" db="EMBL/GenBank/DDBJ databases">
        <title>Genome analyses suggest a sexual origin of heterokaryosis in a supposedly ancient asexual fungus.</title>
        <authorList>
            <person name="Ropars J."/>
            <person name="Sedzielewska K."/>
            <person name="Noel J."/>
            <person name="Charron P."/>
            <person name="Farinelli L."/>
            <person name="Marton T."/>
            <person name="Kruger M."/>
            <person name="Pelin A."/>
            <person name="Brachmann A."/>
            <person name="Corradi N."/>
        </authorList>
    </citation>
    <scope>NUCLEOTIDE SEQUENCE [LARGE SCALE GENOMIC DNA]</scope>
    <source>
        <strain evidence="2 3">C2</strain>
    </source>
</reference>
<evidence type="ECO:0000313" key="3">
    <source>
        <dbReference type="Proteomes" id="UP000233469"/>
    </source>
</evidence>
<proteinExistence type="predicted"/>
<protein>
    <submittedName>
        <fullName evidence="2">Uncharacterized protein</fullName>
    </submittedName>
</protein>
<name>A0A2N1N8Y7_9GLOM</name>
<gene>
    <name evidence="2" type="ORF">RhiirC2_779773</name>
</gene>